<dbReference type="AlphaFoldDB" id="T0XTX1"/>
<organism evidence="1">
    <name type="scientific">mine drainage metagenome</name>
    <dbReference type="NCBI Taxonomy" id="410659"/>
    <lineage>
        <taxon>unclassified sequences</taxon>
        <taxon>metagenomes</taxon>
        <taxon>ecological metagenomes</taxon>
    </lineage>
</organism>
<sequence length="135" mass="15591">YHEREVMLFANNPEHTIPRTNNNMEIFFRKLNRNVRKRCGNIATGNILARSGVSLALFQNMDNPEYVKIVFGTKDIASTFAKYRKPFRKPGMTNKKIMKLVDAGIELMLKDSLPEILYNEKMMNDAYALRNSSTV</sequence>
<comment type="caution">
    <text evidence="1">The sequence shown here is derived from an EMBL/GenBank/DDBJ whole genome shotgun (WGS) entry which is preliminary data.</text>
</comment>
<evidence type="ECO:0000313" key="1">
    <source>
        <dbReference type="EMBL" id="EQD26241.1"/>
    </source>
</evidence>
<reference evidence="1" key="2">
    <citation type="journal article" date="2014" name="ISME J.">
        <title>Microbial stratification in low pH oxic and suboxic macroscopic growths along an acid mine drainage.</title>
        <authorList>
            <person name="Mendez-Garcia C."/>
            <person name="Mesa V."/>
            <person name="Sprenger R.R."/>
            <person name="Richter M."/>
            <person name="Diez M.S."/>
            <person name="Solano J."/>
            <person name="Bargiela R."/>
            <person name="Golyshina O.V."/>
            <person name="Manteca A."/>
            <person name="Ramos J.L."/>
            <person name="Gallego J.R."/>
            <person name="Llorente I."/>
            <person name="Martins Dos Santos V.A."/>
            <person name="Jensen O.N."/>
            <person name="Pelaez A.I."/>
            <person name="Sanchez J."/>
            <person name="Ferrer M."/>
        </authorList>
    </citation>
    <scope>NUCLEOTIDE SEQUENCE</scope>
</reference>
<reference evidence="1" key="1">
    <citation type="submission" date="2013-08" db="EMBL/GenBank/DDBJ databases">
        <authorList>
            <person name="Mendez C."/>
            <person name="Richter M."/>
            <person name="Ferrer M."/>
            <person name="Sanchez J."/>
        </authorList>
    </citation>
    <scope>NUCLEOTIDE SEQUENCE</scope>
</reference>
<dbReference type="EMBL" id="AUZZ01011429">
    <property type="protein sequence ID" value="EQD26241.1"/>
    <property type="molecule type" value="Genomic_DNA"/>
</dbReference>
<proteinExistence type="predicted"/>
<evidence type="ECO:0008006" key="2">
    <source>
        <dbReference type="Google" id="ProtNLM"/>
    </source>
</evidence>
<feature type="non-terminal residue" evidence="1">
    <location>
        <position position="1"/>
    </location>
</feature>
<protein>
    <recommendedName>
        <fullName evidence="2">Transposase</fullName>
    </recommendedName>
</protein>
<gene>
    <name evidence="1" type="ORF">B2A_15725</name>
</gene>
<name>T0XTX1_9ZZZZ</name>
<accession>T0XTX1</accession>